<dbReference type="EMBL" id="KV921303">
    <property type="protein sequence ID" value="ORE19832.1"/>
    <property type="molecule type" value="Genomic_DNA"/>
</dbReference>
<proteinExistence type="predicted"/>
<dbReference type="Proteomes" id="UP000242381">
    <property type="component" value="Unassembled WGS sequence"/>
</dbReference>
<gene>
    <name evidence="1" type="ORF">BCV71DRAFT_282187</name>
</gene>
<accession>A0A1X0S6A1</accession>
<evidence type="ECO:0000313" key="2">
    <source>
        <dbReference type="Proteomes" id="UP000242381"/>
    </source>
</evidence>
<organism evidence="1 2">
    <name type="scientific">Rhizopus microsporus</name>
    <dbReference type="NCBI Taxonomy" id="58291"/>
    <lineage>
        <taxon>Eukaryota</taxon>
        <taxon>Fungi</taxon>
        <taxon>Fungi incertae sedis</taxon>
        <taxon>Mucoromycota</taxon>
        <taxon>Mucoromycotina</taxon>
        <taxon>Mucoromycetes</taxon>
        <taxon>Mucorales</taxon>
        <taxon>Mucorineae</taxon>
        <taxon>Rhizopodaceae</taxon>
        <taxon>Rhizopus</taxon>
    </lineage>
</organism>
<dbReference type="AlphaFoldDB" id="A0A1X0S6A1"/>
<protein>
    <submittedName>
        <fullName evidence="1">Uncharacterized protein</fullName>
    </submittedName>
</protein>
<dbReference type="VEuPathDB" id="FungiDB:BCV72DRAFT_236909"/>
<evidence type="ECO:0000313" key="1">
    <source>
        <dbReference type="EMBL" id="ORE19832.1"/>
    </source>
</evidence>
<reference evidence="1 2" key="1">
    <citation type="journal article" date="2016" name="Proc. Natl. Acad. Sci. U.S.A.">
        <title>Lipid metabolic changes in an early divergent fungus govern the establishment of a mutualistic symbiosis with endobacteria.</title>
        <authorList>
            <person name="Lastovetsky O.A."/>
            <person name="Gaspar M.L."/>
            <person name="Mondo S.J."/>
            <person name="LaButti K.M."/>
            <person name="Sandor L."/>
            <person name="Grigoriev I.V."/>
            <person name="Henry S.A."/>
            <person name="Pawlowska T.E."/>
        </authorList>
    </citation>
    <scope>NUCLEOTIDE SEQUENCE [LARGE SCALE GENOMIC DNA]</scope>
    <source>
        <strain evidence="1 2">ATCC 11559</strain>
    </source>
</reference>
<name>A0A1X0S6A1_RHIZD</name>
<sequence length="139" mass="15961">MMMYPHFFNQTMYATVIQTIEGTYGIKKPRIPMDTITKILNIIQDVSTKTISGDKGIMQLIDLDFPSQETRFVKSIIQLMGKLPCNPISSDINESELGSRYIDPFLCGLFDDPDRGMFLRWTNEITDVFDEIVIIITRV</sequence>